<evidence type="ECO:0000256" key="6">
    <source>
        <dbReference type="ARBA" id="ARBA00022679"/>
    </source>
</evidence>
<organism evidence="14 15">
    <name type="scientific">Microbulbifer epialgicus</name>
    <dbReference type="NCBI Taxonomy" id="393907"/>
    <lineage>
        <taxon>Bacteria</taxon>
        <taxon>Pseudomonadati</taxon>
        <taxon>Pseudomonadota</taxon>
        <taxon>Gammaproteobacteria</taxon>
        <taxon>Cellvibrionales</taxon>
        <taxon>Microbulbiferaceae</taxon>
        <taxon>Microbulbifer</taxon>
    </lineage>
</organism>
<evidence type="ECO:0000256" key="9">
    <source>
        <dbReference type="ARBA" id="ARBA00031996"/>
    </source>
</evidence>
<keyword evidence="6 14" id="KW-0808">Transferase</keyword>
<evidence type="ECO:0000256" key="8">
    <source>
        <dbReference type="ARBA" id="ARBA00029894"/>
    </source>
</evidence>
<evidence type="ECO:0000256" key="11">
    <source>
        <dbReference type="ARBA" id="ARBA00049191"/>
    </source>
</evidence>
<comment type="catalytic activity">
    <reaction evidence="11">
        <text>apo-[peptidyl-carrier protein] + CoA = holo-[peptidyl-carrier protein] + adenosine 3',5'-bisphosphate + H(+)</text>
        <dbReference type="Rhea" id="RHEA:46228"/>
        <dbReference type="Rhea" id="RHEA-COMP:11479"/>
        <dbReference type="Rhea" id="RHEA-COMP:11480"/>
        <dbReference type="ChEBI" id="CHEBI:15378"/>
        <dbReference type="ChEBI" id="CHEBI:29999"/>
        <dbReference type="ChEBI" id="CHEBI:57287"/>
        <dbReference type="ChEBI" id="CHEBI:58343"/>
        <dbReference type="ChEBI" id="CHEBI:64479"/>
    </reaction>
</comment>
<gene>
    <name evidence="14" type="ORF">ACCI49_20315</name>
</gene>
<dbReference type="PANTHER" id="PTHR38096:SF1">
    <property type="entry name" value="ENTEROBACTIN SYNTHASE COMPONENT D"/>
    <property type="match status" value="1"/>
</dbReference>
<evidence type="ECO:0000256" key="7">
    <source>
        <dbReference type="ARBA" id="ARBA00023191"/>
    </source>
</evidence>
<evidence type="ECO:0000256" key="3">
    <source>
        <dbReference type="ARBA" id="ARBA00008342"/>
    </source>
</evidence>
<evidence type="ECO:0000256" key="1">
    <source>
        <dbReference type="ARBA" id="ARBA00003937"/>
    </source>
</evidence>
<evidence type="ECO:0000259" key="13">
    <source>
        <dbReference type="Pfam" id="PF17837"/>
    </source>
</evidence>
<dbReference type="InterPro" id="IPR003542">
    <property type="entry name" value="Enbac_synth_compD-like"/>
</dbReference>
<evidence type="ECO:0000256" key="10">
    <source>
        <dbReference type="ARBA" id="ARBA00049176"/>
    </source>
</evidence>
<comment type="caution">
    <text evidence="14">The sequence shown here is derived from an EMBL/GenBank/DDBJ whole genome shotgun (WGS) entry which is preliminary data.</text>
</comment>
<feature type="domain" description="4'-phosphopantetheinyl transferase N-terminal" evidence="13">
    <location>
        <begin position="59"/>
        <end position="120"/>
    </location>
</feature>
<dbReference type="InterPro" id="IPR037143">
    <property type="entry name" value="4-PPantetheinyl_Trfase_dom_sf"/>
</dbReference>
<comment type="catalytic activity">
    <reaction evidence="10">
        <text>apo-[aryl-carrier protein] + CoA = holo-[aryl-carrier protein] + adenosine 3',5'-bisphosphate + H(+)</text>
        <dbReference type="Rhea" id="RHEA:48404"/>
        <dbReference type="Rhea" id="RHEA-COMP:15903"/>
        <dbReference type="Rhea" id="RHEA-COMP:17557"/>
        <dbReference type="ChEBI" id="CHEBI:15378"/>
        <dbReference type="ChEBI" id="CHEBI:29999"/>
        <dbReference type="ChEBI" id="CHEBI:57287"/>
        <dbReference type="ChEBI" id="CHEBI:58343"/>
        <dbReference type="ChEBI" id="CHEBI:64479"/>
    </reaction>
</comment>
<dbReference type="Pfam" id="PF01648">
    <property type="entry name" value="ACPS"/>
    <property type="match status" value="1"/>
</dbReference>
<evidence type="ECO:0000256" key="5">
    <source>
        <dbReference type="ARBA" id="ARBA00019087"/>
    </source>
</evidence>
<proteinExistence type="inferred from homology"/>
<name>A0ABV4P6D2_9GAMM</name>
<dbReference type="Pfam" id="PF17837">
    <property type="entry name" value="4PPT_N"/>
    <property type="match status" value="1"/>
</dbReference>
<dbReference type="EMBL" id="JBGMEK010000080">
    <property type="protein sequence ID" value="MFA0813250.1"/>
    <property type="molecule type" value="Genomic_DNA"/>
</dbReference>
<keyword evidence="15" id="KW-1185">Reference proteome</keyword>
<evidence type="ECO:0000259" key="12">
    <source>
        <dbReference type="Pfam" id="PF01648"/>
    </source>
</evidence>
<evidence type="ECO:0000313" key="14">
    <source>
        <dbReference type="EMBL" id="MFA0813250.1"/>
    </source>
</evidence>
<dbReference type="GO" id="GO:0016740">
    <property type="term" value="F:transferase activity"/>
    <property type="evidence" value="ECO:0007669"/>
    <property type="project" value="UniProtKB-KW"/>
</dbReference>
<comment type="subunit">
    <text evidence="4">EntB, EntD, EntE, and EntF form a multienzyme complex called enterobactin synthase.</text>
</comment>
<dbReference type="RefSeq" id="WP_371841039.1">
    <property type="nucleotide sequence ID" value="NZ_JBGMEK010000080.1"/>
</dbReference>
<evidence type="ECO:0000256" key="2">
    <source>
        <dbReference type="ARBA" id="ARBA00004993"/>
    </source>
</evidence>
<comment type="similarity">
    <text evidence="3">Belongs to the P-Pant transferase superfamily. EntD family.</text>
</comment>
<dbReference type="PANTHER" id="PTHR38096">
    <property type="entry name" value="ENTEROBACTIN SYNTHASE COMPONENT D"/>
    <property type="match status" value="1"/>
</dbReference>
<dbReference type="InterPro" id="IPR041354">
    <property type="entry name" value="4PPT_N"/>
</dbReference>
<dbReference type="Proteomes" id="UP001569428">
    <property type="component" value="Unassembled WGS sequence"/>
</dbReference>
<comment type="pathway">
    <text evidence="2">Siderophore biosynthesis; enterobactin biosynthesis.</text>
</comment>
<dbReference type="PRINTS" id="PR01399">
    <property type="entry name" value="ENTSNTHTASED"/>
</dbReference>
<protein>
    <recommendedName>
        <fullName evidence="5">Enterobactin synthase component D</fullName>
    </recommendedName>
    <alternativeName>
        <fullName evidence="8">4'-phosphopantetheinyl transferase EntD</fullName>
    </alternativeName>
    <alternativeName>
        <fullName evidence="9">Enterochelin synthase D</fullName>
    </alternativeName>
</protein>
<evidence type="ECO:0000256" key="4">
    <source>
        <dbReference type="ARBA" id="ARBA00011503"/>
    </source>
</evidence>
<dbReference type="SUPFAM" id="SSF56214">
    <property type="entry name" value="4'-phosphopantetheinyl transferase"/>
    <property type="match status" value="1"/>
</dbReference>
<feature type="domain" description="4'-phosphopantetheinyl transferase" evidence="12">
    <location>
        <begin position="126"/>
        <end position="219"/>
    </location>
</feature>
<dbReference type="Gene3D" id="3.90.470.20">
    <property type="entry name" value="4'-phosphopantetheinyl transferase domain"/>
    <property type="match status" value="1"/>
</dbReference>
<keyword evidence="7" id="KW-0259">Enterobactin biosynthesis</keyword>
<sequence length="241" mass="27513">MMMKNSSNFADLAQYNFISKTEQISLSGFSDVLWECQYNPEHYDDQLFTKLGISFPEEIRRSIVKRKAEFLSGRHCAQLALKQLGYDNTEIPIGDRRAPRWPHGLKGSITHAGNIALCALSINSESVGIDYELLITDKTATGIKGNIVNLMEEARLSYSGMSINHWLTIAFSIKESLFKALYPIVNQYFDFLDAEITNINEKEQILSLTLKRDLCTDVRSGQIFNGRYYFHRSGILTLMEY</sequence>
<evidence type="ECO:0000313" key="15">
    <source>
        <dbReference type="Proteomes" id="UP001569428"/>
    </source>
</evidence>
<comment type="function">
    <text evidence="1">Involved in the biosynthesis of the siderophore enterobactin (enterochelin), which is a macrocyclic trimeric lactone of N-(2,3-dihydroxybenzoyl)-serine. The serine trilactone serves as a scaffolding for the three catechol functionalities that provide hexadentate coordination for the tightly ligated iron(2+) atoms. Plays an essential role in the assembly of the enterobactin by catalyzing the transfer of the 4'-phosphopantetheine (Ppant) moiety from coenzyme A to the apo-domains of both EntB (ArCP domain) and EntF (PCP domain) to yield their holo-forms which make them competent for the activation of 2,3-dihydroxybenzoate (DHB) and L-serine, respectively.</text>
</comment>
<dbReference type="InterPro" id="IPR008278">
    <property type="entry name" value="4-PPantetheinyl_Trfase_dom"/>
</dbReference>
<accession>A0ABV4P6D2</accession>
<reference evidence="14 15" key="1">
    <citation type="submission" date="2024-08" db="EMBL/GenBank/DDBJ databases">
        <authorList>
            <person name="Ishaq N."/>
        </authorList>
    </citation>
    <scope>NUCLEOTIDE SEQUENCE [LARGE SCALE GENOMIC DNA]</scope>
    <source>
        <strain evidence="14 15">DSM 18651</strain>
    </source>
</reference>